<evidence type="ECO:0000256" key="1">
    <source>
        <dbReference type="SAM" id="MobiDB-lite"/>
    </source>
</evidence>
<comment type="caution">
    <text evidence="2">The sequence shown here is derived from an EMBL/GenBank/DDBJ whole genome shotgun (WGS) entry which is preliminary data.</text>
</comment>
<dbReference type="Gene3D" id="3.60.10.10">
    <property type="entry name" value="Endonuclease/exonuclease/phosphatase"/>
    <property type="match status" value="1"/>
</dbReference>
<dbReference type="AlphaFoldDB" id="A0A9W9ZPF1"/>
<dbReference type="OrthoDB" id="10253982at2759"/>
<protein>
    <submittedName>
        <fullName evidence="2">Uncharacterized protein</fullName>
    </submittedName>
</protein>
<dbReference type="InterPro" id="IPR036691">
    <property type="entry name" value="Endo/exonu/phosph_ase_sf"/>
</dbReference>
<keyword evidence="3" id="KW-1185">Reference proteome</keyword>
<evidence type="ECO:0000313" key="2">
    <source>
        <dbReference type="EMBL" id="KAJ7385471.1"/>
    </source>
</evidence>
<sequence>MSSYKTVHNKEPCVTHRVYNGEEILVDYIFYRNSSLCHLVPRESMVLPAEYSDEEWPKEFTLSDHRMIMTEFELETKESRQPESPTSTQSHSQTAGL</sequence>
<proteinExistence type="predicted"/>
<accession>A0A9W9ZPF1</accession>
<reference evidence="2" key="1">
    <citation type="submission" date="2023-01" db="EMBL/GenBank/DDBJ databases">
        <title>Genome assembly of the deep-sea coral Lophelia pertusa.</title>
        <authorList>
            <person name="Herrera S."/>
            <person name="Cordes E."/>
        </authorList>
    </citation>
    <scope>NUCLEOTIDE SEQUENCE</scope>
    <source>
        <strain evidence="2">USNM1676648</strain>
        <tissue evidence="2">Polyp</tissue>
    </source>
</reference>
<dbReference type="SUPFAM" id="SSF56219">
    <property type="entry name" value="DNase I-like"/>
    <property type="match status" value="1"/>
</dbReference>
<name>A0A9W9ZPF1_9CNID</name>
<feature type="compositionally biased region" description="Polar residues" evidence="1">
    <location>
        <begin position="82"/>
        <end position="97"/>
    </location>
</feature>
<gene>
    <name evidence="2" type="ORF">OS493_016555</name>
</gene>
<evidence type="ECO:0000313" key="3">
    <source>
        <dbReference type="Proteomes" id="UP001163046"/>
    </source>
</evidence>
<feature type="region of interest" description="Disordered" evidence="1">
    <location>
        <begin position="73"/>
        <end position="97"/>
    </location>
</feature>
<dbReference type="Proteomes" id="UP001163046">
    <property type="component" value="Unassembled WGS sequence"/>
</dbReference>
<organism evidence="2 3">
    <name type="scientific">Desmophyllum pertusum</name>
    <dbReference type="NCBI Taxonomy" id="174260"/>
    <lineage>
        <taxon>Eukaryota</taxon>
        <taxon>Metazoa</taxon>
        <taxon>Cnidaria</taxon>
        <taxon>Anthozoa</taxon>
        <taxon>Hexacorallia</taxon>
        <taxon>Scleractinia</taxon>
        <taxon>Caryophylliina</taxon>
        <taxon>Caryophylliidae</taxon>
        <taxon>Desmophyllum</taxon>
    </lineage>
</organism>
<dbReference type="EMBL" id="MU825881">
    <property type="protein sequence ID" value="KAJ7385471.1"/>
    <property type="molecule type" value="Genomic_DNA"/>
</dbReference>